<sequence>MRALLSSRLYASTYTIAGSANRSSPSQHQYFRNTIKTKGYFSSLSSFASVDGVPITDAAKLQCSVWDMTFQRGDGVFEVCRVVPSSSSIPDDNMNITDSKMSTKETAKPRCINLHLDRLERSAAAINLKIPPRNQLEQWLRDAAKAATSMESNTADYGILRCIITRGGGFPGYGDHLGESLDAPSKTFIMWQPITQFQQIFKLLPICAPWHPGGFGQKQKGGYSNDDDNDEDYNNEWSAIKWLSYGFNVHTTRLSRTKGFDDALLLARGYGVPDDDTTAQSNDNRVVLDGPNFALAWITHDNTFCTPCWKQLGLLQSTTCTIAIDAARRIGYDVQEGIYRLADIKKDAKAVWVMSTTRNLIPVVSIGDFHIPTDFELQSLLVSAMDGIIAETP</sequence>
<evidence type="ECO:0000313" key="2">
    <source>
        <dbReference type="EMBL" id="CAD9314608.1"/>
    </source>
</evidence>
<evidence type="ECO:0000256" key="1">
    <source>
        <dbReference type="ARBA" id="ARBA00009320"/>
    </source>
</evidence>
<dbReference type="SUPFAM" id="SSF56752">
    <property type="entry name" value="D-aminoacid aminotransferase-like PLP-dependent enzymes"/>
    <property type="match status" value="1"/>
</dbReference>
<dbReference type="InterPro" id="IPR050571">
    <property type="entry name" value="Class-IV_PLP-Dep_Aminotrnsfr"/>
</dbReference>
<reference evidence="2" key="1">
    <citation type="submission" date="2021-01" db="EMBL/GenBank/DDBJ databases">
        <authorList>
            <person name="Corre E."/>
            <person name="Pelletier E."/>
            <person name="Niang G."/>
            <person name="Scheremetjew M."/>
            <person name="Finn R."/>
            <person name="Kale V."/>
            <person name="Holt S."/>
            <person name="Cochrane G."/>
            <person name="Meng A."/>
            <person name="Brown T."/>
            <person name="Cohen L."/>
        </authorList>
    </citation>
    <scope>NUCLEOTIDE SEQUENCE</scope>
    <source>
        <strain evidence="2">Pop2</strain>
    </source>
</reference>
<gene>
    <name evidence="2" type="ORF">DBRI1063_LOCUS1014</name>
</gene>
<dbReference type="Pfam" id="PF01063">
    <property type="entry name" value="Aminotran_4"/>
    <property type="match status" value="1"/>
</dbReference>
<dbReference type="InterPro" id="IPR036038">
    <property type="entry name" value="Aminotransferase-like"/>
</dbReference>
<dbReference type="Gene3D" id="3.30.470.10">
    <property type="match status" value="1"/>
</dbReference>
<dbReference type="InterPro" id="IPR001544">
    <property type="entry name" value="Aminotrans_IV"/>
</dbReference>
<protein>
    <recommendedName>
        <fullName evidence="3">Aminodeoxychorismate lyase</fullName>
    </recommendedName>
</protein>
<organism evidence="2">
    <name type="scientific">Ditylum brightwellii</name>
    <dbReference type="NCBI Taxonomy" id="49249"/>
    <lineage>
        <taxon>Eukaryota</taxon>
        <taxon>Sar</taxon>
        <taxon>Stramenopiles</taxon>
        <taxon>Ochrophyta</taxon>
        <taxon>Bacillariophyta</taxon>
        <taxon>Mediophyceae</taxon>
        <taxon>Lithodesmiophycidae</taxon>
        <taxon>Lithodesmiales</taxon>
        <taxon>Lithodesmiaceae</taxon>
        <taxon>Ditylum</taxon>
    </lineage>
</organism>
<evidence type="ECO:0008006" key="3">
    <source>
        <dbReference type="Google" id="ProtNLM"/>
    </source>
</evidence>
<dbReference type="Gene3D" id="3.20.10.10">
    <property type="entry name" value="D-amino Acid Aminotransferase, subunit A, domain 2"/>
    <property type="match status" value="1"/>
</dbReference>
<dbReference type="AlphaFoldDB" id="A0A7S1YN71"/>
<dbReference type="InterPro" id="IPR043131">
    <property type="entry name" value="BCAT-like_N"/>
</dbReference>
<dbReference type="PANTHER" id="PTHR42743:SF13">
    <property type="entry name" value="P-LOOP CONTAINING NUCLEOSIDE TRIPHOSPHATE HYDROLASE PROTEIN"/>
    <property type="match status" value="1"/>
</dbReference>
<accession>A0A7S1YN71</accession>
<dbReference type="GO" id="GO:0003824">
    <property type="term" value="F:catalytic activity"/>
    <property type="evidence" value="ECO:0007669"/>
    <property type="project" value="InterPro"/>
</dbReference>
<dbReference type="PANTHER" id="PTHR42743">
    <property type="entry name" value="AMINO-ACID AMINOTRANSFERASE"/>
    <property type="match status" value="1"/>
</dbReference>
<proteinExistence type="inferred from homology"/>
<comment type="similarity">
    <text evidence="1">Belongs to the class-IV pyridoxal-phosphate-dependent aminotransferase family.</text>
</comment>
<dbReference type="GO" id="GO:0046394">
    <property type="term" value="P:carboxylic acid biosynthetic process"/>
    <property type="evidence" value="ECO:0007669"/>
    <property type="project" value="UniProtKB-ARBA"/>
</dbReference>
<dbReference type="InterPro" id="IPR043132">
    <property type="entry name" value="BCAT-like_C"/>
</dbReference>
<dbReference type="EMBL" id="HBGN01001524">
    <property type="protein sequence ID" value="CAD9314608.1"/>
    <property type="molecule type" value="Transcribed_RNA"/>
</dbReference>
<name>A0A7S1YN71_9STRA</name>